<name>A0A816A9L9_ADIRI</name>
<feature type="non-terminal residue" evidence="1">
    <location>
        <position position="1419"/>
    </location>
</feature>
<dbReference type="InterPro" id="IPR036322">
    <property type="entry name" value="WD40_repeat_dom_sf"/>
</dbReference>
<dbReference type="EMBL" id="CAJNOR010006425">
    <property type="protein sequence ID" value="CAF1594965.1"/>
    <property type="molecule type" value="Genomic_DNA"/>
</dbReference>
<dbReference type="Proteomes" id="UP000663828">
    <property type="component" value="Unassembled WGS sequence"/>
</dbReference>
<comment type="caution">
    <text evidence="1">The sequence shown here is derived from an EMBL/GenBank/DDBJ whole genome shotgun (WGS) entry which is preliminary data.</text>
</comment>
<evidence type="ECO:0000313" key="2">
    <source>
        <dbReference type="Proteomes" id="UP000663828"/>
    </source>
</evidence>
<dbReference type="PANTHER" id="PTHR19871:SF14">
    <property type="entry name" value="DUF4062 DOMAIN-CONTAINING PROTEIN"/>
    <property type="match status" value="1"/>
</dbReference>
<sequence length="1419" mass="163396">NLAMQMYTDVSQLRNQLENYLLPYIPPNQYLLLLLDSIDQLDTDSYDCNWLLPRFPKNVKCIVSTLPDHGNILSNLKSLISFSPAAVDETEHILVLVPPFDVSTVDSVFENWLQMRKRSLTDDQRSFIHEVISGSSNMLPLYVKLIFDIISTWHSYDPIDQELIKLKNVDDCIRYLFRYLSKIHNTILFHHAIIYMTSCRNGISQNELEDILSLDDDVLKSVFQHYIPPVRRIPGILWTRIRNDLDEYITEKEVDDSPVIYWYHRRFIEVANSEYISKLSSDQRKDIFQNVVDFYKETWKNKNKPIKINNPHLVSKYQLNDTNGEIQANRLTTSQPIEFIDANGRTQFNKRKLNELPQFVNQLTASLALPIAADEIFFNYSFMRGKIACSTFNDILDEAQNLKQTSSYNLSEYVLGIKKELDIFSMLYLLIGGLLQEYPENFPFEYSARLLTLYGIKPCITSLIKQFDKESIHHCALIVPYCQIQPPGNGLLFSTIRHSSPIVDFDFTDDQINAITLSNRIVVINMSTVKTVLDIKLPDIDEPYLNATTLAKIYHLNEKNDVIEHSSDNAEDEYKQYLFLINSRHHVYLISTQETIKYQRSSTNGFLVTKVLDKKRSLCTIAEINGTSIECYDLARNRLFTKIDFPKSILKQVLCVPMYSMIVTLLNDGTIHIHSITDWAKTSFVHRGTIHAGKHLHQVTHDSGKLICTFDETIPIDLSIIPLKQFHQDEKVLIDDQVVKTLISFSPPIEPKPFKRIILSDKEIMNNGSSKEYFSSFIIETNDSIYVVHKCGASRLSYMRIPGQFDLITMHLTNDRCILTARGGIIEIYQYKCVANDETGEFNHEYQLFVSIDTGSSAATAIKPSSDNASIFLCSFENGVIQAYYAKHARESFKTMPTFPRAHQHIKVLQLYGNRAFTLDDSRRELTTWAYQHSAAIVSTHLFNENILIEHFAVLPNNANKDIPYVIVFTKSHWIQIYSCESLDKKPIFKQNLRTLARVHTTAHGNIYVLTKNSLIYSFGQRTLSNNSNEFYQINQIQLEIQSSMMFSSICRIKGNESLVIFSDDMKSLVIYTTENTIDMKIDISSYISSPSTKVQLLESEQTENCLFFYFNDQTLLSCQINLQQNPFQFHSFLNVNKFALKNSSLALYSHDKLQVNVYKNSFEKQFQAIKLDNQCEHLCFNATGEYLFVLIKPRILSMYRTKDNRQMAKLFVYDFVTSMNADEEFVVLAMRDRRLLTLMIADPDDSTLQNRIQQLPSRNIESTNKSDVNKLVEYLNKCADFSSGDEKEEKDEEESDSKQRSIAPISSFRFVTRLTGRCSHSNMKNDEEIRSKIISIFENTEETIDLAQVENDSDDDDVVSTHIEPQQATVDTNLDDIRQKTSEYDENQIKGVQFANAGSANLKVINNQSVTSETCVIV</sequence>
<evidence type="ECO:0000313" key="1">
    <source>
        <dbReference type="EMBL" id="CAF1594965.1"/>
    </source>
</evidence>
<proteinExistence type="predicted"/>
<dbReference type="PANTHER" id="PTHR19871">
    <property type="entry name" value="BETA TRANSDUCIN-RELATED PROTEIN"/>
    <property type="match status" value="1"/>
</dbReference>
<dbReference type="SUPFAM" id="SSF50969">
    <property type="entry name" value="YVTN repeat-like/Quinoprotein amine dehydrogenase"/>
    <property type="match status" value="1"/>
</dbReference>
<dbReference type="SUPFAM" id="SSF50978">
    <property type="entry name" value="WD40 repeat-like"/>
    <property type="match status" value="1"/>
</dbReference>
<accession>A0A816A9L9</accession>
<dbReference type="InterPro" id="IPR052752">
    <property type="entry name" value="NACHT-WD_repeat"/>
</dbReference>
<organism evidence="1 2">
    <name type="scientific">Adineta ricciae</name>
    <name type="common">Rotifer</name>
    <dbReference type="NCBI Taxonomy" id="249248"/>
    <lineage>
        <taxon>Eukaryota</taxon>
        <taxon>Metazoa</taxon>
        <taxon>Spiralia</taxon>
        <taxon>Gnathifera</taxon>
        <taxon>Rotifera</taxon>
        <taxon>Eurotatoria</taxon>
        <taxon>Bdelloidea</taxon>
        <taxon>Adinetida</taxon>
        <taxon>Adinetidae</taxon>
        <taxon>Adineta</taxon>
    </lineage>
</organism>
<keyword evidence="2" id="KW-1185">Reference proteome</keyword>
<reference evidence="1" key="1">
    <citation type="submission" date="2021-02" db="EMBL/GenBank/DDBJ databases">
        <authorList>
            <person name="Nowell W R."/>
        </authorList>
    </citation>
    <scope>NUCLEOTIDE SEQUENCE</scope>
</reference>
<gene>
    <name evidence="1" type="ORF">XAT740_LOCUS46990</name>
</gene>
<dbReference type="InterPro" id="IPR011044">
    <property type="entry name" value="Quino_amine_DH_bsu"/>
</dbReference>
<protein>
    <submittedName>
        <fullName evidence="1">Uncharacterized protein</fullName>
    </submittedName>
</protein>